<dbReference type="Proteomes" id="UP000574276">
    <property type="component" value="Unassembled WGS sequence"/>
</dbReference>
<proteinExistence type="predicted"/>
<dbReference type="EMBL" id="JACEGA010000001">
    <property type="protein sequence ID" value="MBB2182524.1"/>
    <property type="molecule type" value="Genomic_DNA"/>
</dbReference>
<evidence type="ECO:0000313" key="2">
    <source>
        <dbReference type="Proteomes" id="UP000574276"/>
    </source>
</evidence>
<reference evidence="1 2" key="1">
    <citation type="submission" date="2020-07" db="EMBL/GenBank/DDBJ databases">
        <title>Characterization and genome sequencing of isolate MD1, a novel member within the family Lachnospiraceae.</title>
        <authorList>
            <person name="Rettenmaier R."/>
            <person name="Di Bello L."/>
            <person name="Zinser C."/>
            <person name="Scheitz K."/>
            <person name="Liebl W."/>
            <person name="Zverlov V."/>
        </authorList>
    </citation>
    <scope>NUCLEOTIDE SEQUENCE [LARGE SCALE GENOMIC DNA]</scope>
    <source>
        <strain evidence="1 2">MD1</strain>
    </source>
</reference>
<name>A0A839JYT5_9FIRM</name>
<sequence>MRSKMKSFTSVLLVFVLISGTHGLHKDNRVSAAEKYITVEQFAELIVDELDITTTTTTNSENSGYVNALLDKGIIKEGDFTSYNKNITRGDALVVLNRADEYLYGNKLDEKLIQTVIDKRISDISKVKEEKRVDVAKAYIKGYMKGYSNGAYCTDRKLKVTSKITKAGAENIVKMLNDKKLRAKISPDGQLIRTTNLPKNYKLFPYILASYPNKYYEWKLKCENPKLYGTDYEEIKLVHLVDYASPAEIDKLKIEQYDDFKKIKEENIDMWVEKARKHLELVFNADYRTISDGWVEELMSTSHVYKDYYEKFVREKVDKYYNDMKKNKTIVEADTIAVDGSTLYSLHGKFYLRAYVKYRVVSSNVSLNPDTDTMITEYPHNKIVYSPGFVDLRGTKRGKWTEGYFDIHLSENGSSIGNLGIIGGLYYKGQVLD</sequence>
<gene>
    <name evidence="1" type="ORF">H0486_06520</name>
</gene>
<protein>
    <recommendedName>
        <fullName evidence="3">SLH domain-containing protein</fullName>
    </recommendedName>
</protein>
<evidence type="ECO:0000313" key="1">
    <source>
        <dbReference type="EMBL" id="MBB2182524.1"/>
    </source>
</evidence>
<dbReference type="RefSeq" id="WP_228352243.1">
    <property type="nucleotide sequence ID" value="NZ_JACEGA010000001.1"/>
</dbReference>
<keyword evidence="2" id="KW-1185">Reference proteome</keyword>
<evidence type="ECO:0008006" key="3">
    <source>
        <dbReference type="Google" id="ProtNLM"/>
    </source>
</evidence>
<dbReference type="AlphaFoldDB" id="A0A839JYT5"/>
<accession>A0A839JYT5</accession>
<comment type="caution">
    <text evidence="1">The sequence shown here is derived from an EMBL/GenBank/DDBJ whole genome shotgun (WGS) entry which is preliminary data.</text>
</comment>
<organism evidence="1 2">
    <name type="scientific">Variimorphobacter saccharofermentans</name>
    <dbReference type="NCBI Taxonomy" id="2755051"/>
    <lineage>
        <taxon>Bacteria</taxon>
        <taxon>Bacillati</taxon>
        <taxon>Bacillota</taxon>
        <taxon>Clostridia</taxon>
        <taxon>Lachnospirales</taxon>
        <taxon>Lachnospiraceae</taxon>
        <taxon>Variimorphobacter</taxon>
    </lineage>
</organism>